<dbReference type="PANTHER" id="PTHR43569:SF2">
    <property type="entry name" value="AMIDOHYDROLASE-RELATED DOMAIN-CONTAINING PROTEIN"/>
    <property type="match status" value="1"/>
</dbReference>
<comment type="similarity">
    <text evidence="1">Belongs to the metallo-dependent hydrolases superfamily.</text>
</comment>
<evidence type="ECO:0000313" key="3">
    <source>
        <dbReference type="EMBL" id="TKK68636.1"/>
    </source>
</evidence>
<organism evidence="3 4">
    <name type="scientific">Ilyomonas limi</name>
    <dbReference type="NCBI Taxonomy" id="2575867"/>
    <lineage>
        <taxon>Bacteria</taxon>
        <taxon>Pseudomonadati</taxon>
        <taxon>Bacteroidota</taxon>
        <taxon>Chitinophagia</taxon>
        <taxon>Chitinophagales</taxon>
        <taxon>Chitinophagaceae</taxon>
        <taxon>Ilyomonas</taxon>
    </lineage>
</organism>
<dbReference type="RefSeq" id="WP_137261824.1">
    <property type="nucleotide sequence ID" value="NZ_SZQL01000007.1"/>
</dbReference>
<evidence type="ECO:0000313" key="4">
    <source>
        <dbReference type="Proteomes" id="UP000305848"/>
    </source>
</evidence>
<dbReference type="InterPro" id="IPR052350">
    <property type="entry name" value="Metallo-dep_Lactonases"/>
</dbReference>
<proteinExistence type="inferred from homology"/>
<dbReference type="AlphaFoldDB" id="A0A4U3L4R6"/>
<name>A0A4U3L4R6_9BACT</name>
<dbReference type="Gene3D" id="3.20.20.140">
    <property type="entry name" value="Metal-dependent hydrolases"/>
    <property type="match status" value="1"/>
</dbReference>
<evidence type="ECO:0000259" key="2">
    <source>
        <dbReference type="Pfam" id="PF04909"/>
    </source>
</evidence>
<feature type="domain" description="Amidohydrolase-related" evidence="2">
    <location>
        <begin position="4"/>
        <end position="276"/>
    </location>
</feature>
<keyword evidence="4" id="KW-1185">Reference proteome</keyword>
<dbReference type="GO" id="GO:0016787">
    <property type="term" value="F:hydrolase activity"/>
    <property type="evidence" value="ECO:0007669"/>
    <property type="project" value="UniProtKB-KW"/>
</dbReference>
<protein>
    <submittedName>
        <fullName evidence="3">Amidohydrolase</fullName>
    </submittedName>
</protein>
<dbReference type="PANTHER" id="PTHR43569">
    <property type="entry name" value="AMIDOHYDROLASE"/>
    <property type="match status" value="1"/>
</dbReference>
<dbReference type="Pfam" id="PF04909">
    <property type="entry name" value="Amidohydro_2"/>
    <property type="match status" value="1"/>
</dbReference>
<accession>A0A4U3L4R6</accession>
<sequence length="279" mass="32454">MLTIDAHQHFWKYNPIRDSWMTDEMSAIRKDFLPNHLHHLLKVNGIDGCVAVQADQSEEETKFLLQIASENTFIKGVVGWVNLQASNIEERLEYFSQFRLVKGFRHIVQSEPEDDFMLGTKFMYGISLLHKYNFTYDILIYPRHLPYAKKLVACFPQQRFVIDHIAKPNIKLQDLLHWKKHMIEIAAFGNVYCKVSGMVTEAGWHTHTYQDFIPYLDVIVDAFGMDRIMFGSDWPVCLLAASYKEVLNIVQAYFSSFSTVEQQLFFGGNAISFYNLSED</sequence>
<dbReference type="InterPro" id="IPR032466">
    <property type="entry name" value="Metal_Hydrolase"/>
</dbReference>
<comment type="caution">
    <text evidence="3">The sequence shown here is derived from an EMBL/GenBank/DDBJ whole genome shotgun (WGS) entry which is preliminary data.</text>
</comment>
<dbReference type="OrthoDB" id="5450317at2"/>
<dbReference type="InterPro" id="IPR006680">
    <property type="entry name" value="Amidohydro-rel"/>
</dbReference>
<keyword evidence="3" id="KW-0378">Hydrolase</keyword>
<dbReference type="Proteomes" id="UP000305848">
    <property type="component" value="Unassembled WGS sequence"/>
</dbReference>
<evidence type="ECO:0000256" key="1">
    <source>
        <dbReference type="ARBA" id="ARBA00038310"/>
    </source>
</evidence>
<dbReference type="EMBL" id="SZQL01000007">
    <property type="protein sequence ID" value="TKK68636.1"/>
    <property type="molecule type" value="Genomic_DNA"/>
</dbReference>
<gene>
    <name evidence="3" type="ORF">FC093_11000</name>
</gene>
<dbReference type="SUPFAM" id="SSF51556">
    <property type="entry name" value="Metallo-dependent hydrolases"/>
    <property type="match status" value="1"/>
</dbReference>
<reference evidence="3 4" key="1">
    <citation type="submission" date="2019-05" db="EMBL/GenBank/DDBJ databases">
        <title>Panacibacter sp. strain 17mud1-8 Genome sequencing and assembly.</title>
        <authorList>
            <person name="Chhetri G."/>
        </authorList>
    </citation>
    <scope>NUCLEOTIDE SEQUENCE [LARGE SCALE GENOMIC DNA]</scope>
    <source>
        <strain evidence="3 4">17mud1-8</strain>
    </source>
</reference>